<gene>
    <name evidence="5" type="ORF">UY61_C0028G0009</name>
</gene>
<protein>
    <submittedName>
        <fullName evidence="5">Segregation and condensation protein B</fullName>
    </submittedName>
</protein>
<dbReference type="PANTHER" id="PTHR34298:SF2">
    <property type="entry name" value="SEGREGATION AND CONDENSATION PROTEIN B"/>
    <property type="match status" value="1"/>
</dbReference>
<sequence length="186" mass="20879">MNLSSIIESLLFVHGEPIAVEKLAKVADAKKEDVVRALDDLSRAYEERGLVLLEKEGKYQLGTRPEHAEYVEKLVKSDFSEELSKAALETIAIIAYKGPLSRADIEFTRGVNSSFTLRNLMLRGLIERVENPKDARMYLYKVSFDFLHYLGVSKVEELPGFEEFASKVIEVFEESTSESEGGVTPA</sequence>
<keyword evidence="1" id="KW-0963">Cytoplasm</keyword>
<keyword evidence="4" id="KW-0131">Cell cycle</keyword>
<dbReference type="NCBIfam" id="TIGR00281">
    <property type="entry name" value="SMC-Scp complex subunit ScpB"/>
    <property type="match status" value="1"/>
</dbReference>
<name>A0A0G1WP55_9BACT</name>
<dbReference type="Pfam" id="PF04079">
    <property type="entry name" value="SMC_ScpB"/>
    <property type="match status" value="1"/>
</dbReference>
<accession>A0A0G1WP55</accession>
<evidence type="ECO:0000256" key="1">
    <source>
        <dbReference type="ARBA" id="ARBA00022490"/>
    </source>
</evidence>
<evidence type="ECO:0000256" key="2">
    <source>
        <dbReference type="ARBA" id="ARBA00022618"/>
    </source>
</evidence>
<dbReference type="PIRSF" id="PIRSF019345">
    <property type="entry name" value="ScpB"/>
    <property type="match status" value="1"/>
</dbReference>
<evidence type="ECO:0000313" key="5">
    <source>
        <dbReference type="EMBL" id="KKW20591.1"/>
    </source>
</evidence>
<evidence type="ECO:0000256" key="4">
    <source>
        <dbReference type="ARBA" id="ARBA00023306"/>
    </source>
</evidence>
<dbReference type="InterPro" id="IPR036388">
    <property type="entry name" value="WH-like_DNA-bd_sf"/>
</dbReference>
<dbReference type="GO" id="GO:0051304">
    <property type="term" value="P:chromosome separation"/>
    <property type="evidence" value="ECO:0007669"/>
    <property type="project" value="InterPro"/>
</dbReference>
<dbReference type="EMBL" id="LCQQ01000028">
    <property type="protein sequence ID" value="KKW20591.1"/>
    <property type="molecule type" value="Genomic_DNA"/>
</dbReference>
<comment type="caution">
    <text evidence="5">The sequence shown here is derived from an EMBL/GenBank/DDBJ whole genome shotgun (WGS) entry which is preliminary data.</text>
</comment>
<dbReference type="Proteomes" id="UP000034201">
    <property type="component" value="Unassembled WGS sequence"/>
</dbReference>
<dbReference type="InterPro" id="IPR036390">
    <property type="entry name" value="WH_DNA-bd_sf"/>
</dbReference>
<dbReference type="SUPFAM" id="SSF46785">
    <property type="entry name" value="Winged helix' DNA-binding domain"/>
    <property type="match status" value="2"/>
</dbReference>
<organism evidence="5 6">
    <name type="scientific">Candidatus Adlerbacteria bacterium GW2011_GWC1_50_9</name>
    <dbReference type="NCBI Taxonomy" id="1618608"/>
    <lineage>
        <taxon>Bacteria</taxon>
        <taxon>Candidatus Adleribacteriota</taxon>
    </lineage>
</organism>
<evidence type="ECO:0000313" key="6">
    <source>
        <dbReference type="Proteomes" id="UP000034201"/>
    </source>
</evidence>
<reference evidence="5 6" key="1">
    <citation type="journal article" date="2015" name="Nature">
        <title>rRNA introns, odd ribosomes, and small enigmatic genomes across a large radiation of phyla.</title>
        <authorList>
            <person name="Brown C.T."/>
            <person name="Hug L.A."/>
            <person name="Thomas B.C."/>
            <person name="Sharon I."/>
            <person name="Castelle C.J."/>
            <person name="Singh A."/>
            <person name="Wilkins M.J."/>
            <person name="Williams K.H."/>
            <person name="Banfield J.F."/>
        </authorList>
    </citation>
    <scope>NUCLEOTIDE SEQUENCE [LARGE SCALE GENOMIC DNA]</scope>
</reference>
<keyword evidence="3" id="KW-0159">Chromosome partition</keyword>
<evidence type="ECO:0000256" key="3">
    <source>
        <dbReference type="ARBA" id="ARBA00022829"/>
    </source>
</evidence>
<dbReference type="PANTHER" id="PTHR34298">
    <property type="entry name" value="SEGREGATION AND CONDENSATION PROTEIN B"/>
    <property type="match status" value="1"/>
</dbReference>
<keyword evidence="2" id="KW-0132">Cell division</keyword>
<dbReference type="InterPro" id="IPR005234">
    <property type="entry name" value="ScpB_csome_segregation"/>
</dbReference>
<proteinExistence type="predicted"/>
<dbReference type="GO" id="GO:0051301">
    <property type="term" value="P:cell division"/>
    <property type="evidence" value="ECO:0007669"/>
    <property type="project" value="UniProtKB-KW"/>
</dbReference>
<dbReference type="AlphaFoldDB" id="A0A0G1WP55"/>
<dbReference type="Gene3D" id="1.10.10.10">
    <property type="entry name" value="Winged helix-like DNA-binding domain superfamily/Winged helix DNA-binding domain"/>
    <property type="match status" value="2"/>
</dbReference>